<comment type="caution">
    <text evidence="1">The sequence shown here is derived from an EMBL/GenBank/DDBJ whole genome shotgun (WGS) entry which is preliminary data.</text>
</comment>
<sequence length="82" mass="9049">MNALQHGLACSRCGVRARIEQIDGKYSPPLTDEQMLVLEIVIATAPQNTWVPCSTKPQTQSSQLIQNHDPARCDRPALGFMT</sequence>
<evidence type="ECO:0000313" key="1">
    <source>
        <dbReference type="EMBL" id="GIX72573.1"/>
    </source>
</evidence>
<organism evidence="1 2">
    <name type="scientific">Caerostris extrusa</name>
    <name type="common">Bark spider</name>
    <name type="synonym">Caerostris bankana</name>
    <dbReference type="NCBI Taxonomy" id="172846"/>
    <lineage>
        <taxon>Eukaryota</taxon>
        <taxon>Metazoa</taxon>
        <taxon>Ecdysozoa</taxon>
        <taxon>Arthropoda</taxon>
        <taxon>Chelicerata</taxon>
        <taxon>Arachnida</taxon>
        <taxon>Araneae</taxon>
        <taxon>Araneomorphae</taxon>
        <taxon>Entelegynae</taxon>
        <taxon>Araneoidea</taxon>
        <taxon>Araneidae</taxon>
        <taxon>Caerostris</taxon>
    </lineage>
</organism>
<evidence type="ECO:0000313" key="2">
    <source>
        <dbReference type="Proteomes" id="UP001054945"/>
    </source>
</evidence>
<accession>A0AAV4ML37</accession>
<proteinExistence type="predicted"/>
<dbReference type="EMBL" id="BPLR01002330">
    <property type="protein sequence ID" value="GIX72573.1"/>
    <property type="molecule type" value="Genomic_DNA"/>
</dbReference>
<name>A0AAV4ML37_CAEEX</name>
<dbReference type="Proteomes" id="UP001054945">
    <property type="component" value="Unassembled WGS sequence"/>
</dbReference>
<gene>
    <name evidence="1" type="ORF">CEXT_798921</name>
</gene>
<keyword evidence="2" id="KW-1185">Reference proteome</keyword>
<reference evidence="1 2" key="1">
    <citation type="submission" date="2021-06" db="EMBL/GenBank/DDBJ databases">
        <title>Caerostris extrusa draft genome.</title>
        <authorList>
            <person name="Kono N."/>
            <person name="Arakawa K."/>
        </authorList>
    </citation>
    <scope>NUCLEOTIDE SEQUENCE [LARGE SCALE GENOMIC DNA]</scope>
</reference>
<dbReference type="AlphaFoldDB" id="A0AAV4ML37"/>
<protein>
    <submittedName>
        <fullName evidence="1">Uncharacterized protein</fullName>
    </submittedName>
</protein>